<feature type="non-terminal residue" evidence="1">
    <location>
        <position position="1"/>
    </location>
</feature>
<accession>A0AAD6ZP27</accession>
<protein>
    <recommendedName>
        <fullName evidence="3">Helicase ATP-binding domain-containing protein</fullName>
    </recommendedName>
</protein>
<name>A0AAD6ZP27_9AGAR</name>
<reference evidence="1" key="1">
    <citation type="submission" date="2023-03" db="EMBL/GenBank/DDBJ databases">
        <title>Massive genome expansion in bonnet fungi (Mycena s.s.) driven by repeated elements and novel gene families across ecological guilds.</title>
        <authorList>
            <consortium name="Lawrence Berkeley National Laboratory"/>
            <person name="Harder C.B."/>
            <person name="Miyauchi S."/>
            <person name="Viragh M."/>
            <person name="Kuo A."/>
            <person name="Thoen E."/>
            <person name="Andreopoulos B."/>
            <person name="Lu D."/>
            <person name="Skrede I."/>
            <person name="Drula E."/>
            <person name="Henrissat B."/>
            <person name="Morin E."/>
            <person name="Kohler A."/>
            <person name="Barry K."/>
            <person name="LaButti K."/>
            <person name="Morin E."/>
            <person name="Salamov A."/>
            <person name="Lipzen A."/>
            <person name="Mereny Z."/>
            <person name="Hegedus B."/>
            <person name="Baldrian P."/>
            <person name="Stursova M."/>
            <person name="Weitz H."/>
            <person name="Taylor A."/>
            <person name="Grigoriev I.V."/>
            <person name="Nagy L.G."/>
            <person name="Martin F."/>
            <person name="Kauserud H."/>
        </authorList>
    </citation>
    <scope>NUCLEOTIDE SEQUENCE</scope>
    <source>
        <strain evidence="1">CBHHK002</strain>
    </source>
</reference>
<dbReference type="AlphaFoldDB" id="A0AAD6ZP27"/>
<feature type="non-terminal residue" evidence="1">
    <location>
        <position position="54"/>
    </location>
</feature>
<sequence length="54" mass="6587">FHRRVQALIVDQAHCIGEWGEGFHPMYKQLHRLRMTRTFNVIWNSLSVGYRPFW</sequence>
<comment type="caution">
    <text evidence="1">The sequence shown here is derived from an EMBL/GenBank/DDBJ whole genome shotgun (WGS) entry which is preliminary data.</text>
</comment>
<evidence type="ECO:0000313" key="2">
    <source>
        <dbReference type="Proteomes" id="UP001218218"/>
    </source>
</evidence>
<keyword evidence="2" id="KW-1185">Reference proteome</keyword>
<dbReference type="InterPro" id="IPR027417">
    <property type="entry name" value="P-loop_NTPase"/>
</dbReference>
<dbReference type="Gene3D" id="3.40.50.300">
    <property type="entry name" value="P-loop containing nucleotide triphosphate hydrolases"/>
    <property type="match status" value="1"/>
</dbReference>
<proteinExistence type="predicted"/>
<dbReference type="Proteomes" id="UP001218218">
    <property type="component" value="Unassembled WGS sequence"/>
</dbReference>
<evidence type="ECO:0008006" key="3">
    <source>
        <dbReference type="Google" id="ProtNLM"/>
    </source>
</evidence>
<gene>
    <name evidence="1" type="ORF">DFH08DRAFT_633868</name>
</gene>
<organism evidence="1 2">
    <name type="scientific">Mycena albidolilacea</name>
    <dbReference type="NCBI Taxonomy" id="1033008"/>
    <lineage>
        <taxon>Eukaryota</taxon>
        <taxon>Fungi</taxon>
        <taxon>Dikarya</taxon>
        <taxon>Basidiomycota</taxon>
        <taxon>Agaricomycotina</taxon>
        <taxon>Agaricomycetes</taxon>
        <taxon>Agaricomycetidae</taxon>
        <taxon>Agaricales</taxon>
        <taxon>Marasmiineae</taxon>
        <taxon>Mycenaceae</taxon>
        <taxon>Mycena</taxon>
    </lineage>
</organism>
<dbReference type="EMBL" id="JARIHO010000036">
    <property type="protein sequence ID" value="KAJ7331013.1"/>
    <property type="molecule type" value="Genomic_DNA"/>
</dbReference>
<evidence type="ECO:0000313" key="1">
    <source>
        <dbReference type="EMBL" id="KAJ7331013.1"/>
    </source>
</evidence>